<dbReference type="InterPro" id="IPR007400">
    <property type="entry name" value="PrpF-like"/>
</dbReference>
<keyword evidence="5" id="KW-1185">Reference proteome</keyword>
<comment type="similarity">
    <text evidence="1">Belongs to the PrpF family.</text>
</comment>
<dbReference type="CDD" id="cd16841">
    <property type="entry name" value="RraA_family"/>
    <property type="match status" value="1"/>
</dbReference>
<feature type="binding site" evidence="3">
    <location>
        <position position="121"/>
    </location>
    <ligand>
        <name>Mg(2+)</name>
        <dbReference type="ChEBI" id="CHEBI:18420"/>
    </ligand>
</feature>
<dbReference type="Gene3D" id="3.50.30.40">
    <property type="entry name" value="Ribonuclease E inhibitor RraA/RraA-like"/>
    <property type="match status" value="1"/>
</dbReference>
<evidence type="ECO:0000313" key="5">
    <source>
        <dbReference type="Proteomes" id="UP000286045"/>
    </source>
</evidence>
<dbReference type="Gene3D" id="3.10.310.10">
    <property type="entry name" value="Diaminopimelate Epimerase, Chain A, domain 1"/>
    <property type="match status" value="2"/>
</dbReference>
<evidence type="ECO:0000256" key="2">
    <source>
        <dbReference type="ARBA" id="ARBA00023235"/>
    </source>
</evidence>
<name>A0A439CRG2_9PEZI</name>
<feature type="binding site" evidence="3">
    <location>
        <position position="120"/>
    </location>
    <ligand>
        <name>substrate</name>
    </ligand>
</feature>
<proteinExistence type="inferred from homology"/>
<gene>
    <name evidence="4" type="ORF">EKO27_g10421</name>
</gene>
<evidence type="ECO:0000256" key="1">
    <source>
        <dbReference type="ARBA" id="ARBA00007673"/>
    </source>
</evidence>
<organism evidence="4 5">
    <name type="scientific">Xylaria grammica</name>
    <dbReference type="NCBI Taxonomy" id="363999"/>
    <lineage>
        <taxon>Eukaryota</taxon>
        <taxon>Fungi</taxon>
        <taxon>Dikarya</taxon>
        <taxon>Ascomycota</taxon>
        <taxon>Pezizomycotina</taxon>
        <taxon>Sordariomycetes</taxon>
        <taxon>Xylariomycetidae</taxon>
        <taxon>Xylariales</taxon>
        <taxon>Xylariaceae</taxon>
        <taxon>Xylaria</taxon>
    </lineage>
</organism>
<dbReference type="AlphaFoldDB" id="A0A439CRG2"/>
<comment type="caution">
    <text evidence="4">The sequence shown here is derived from an EMBL/GenBank/DDBJ whole genome shotgun (WGS) entry which is preliminary data.</text>
</comment>
<evidence type="ECO:0000313" key="4">
    <source>
        <dbReference type="EMBL" id="RWA04681.1"/>
    </source>
</evidence>
<keyword evidence="2" id="KW-0413">Isomerase</keyword>
<dbReference type="GO" id="GO:0016853">
    <property type="term" value="F:isomerase activity"/>
    <property type="evidence" value="ECO:0007669"/>
    <property type="project" value="UniProtKB-KW"/>
</dbReference>
<dbReference type="Proteomes" id="UP000286045">
    <property type="component" value="Unassembled WGS sequence"/>
</dbReference>
<dbReference type="InterPro" id="IPR036704">
    <property type="entry name" value="RraA/RraA-like_sf"/>
</dbReference>
<keyword evidence="3" id="KW-0479">Metal-binding</keyword>
<dbReference type="PANTHER" id="PTHR43709">
    <property type="entry name" value="ACONITATE ISOMERASE-RELATED"/>
    <property type="match status" value="1"/>
</dbReference>
<dbReference type="SUPFAM" id="SSF54506">
    <property type="entry name" value="Diaminopimelate epimerase-like"/>
    <property type="match status" value="2"/>
</dbReference>
<evidence type="ECO:0000256" key="3">
    <source>
        <dbReference type="PIRSR" id="PIRSR605493-1"/>
    </source>
</evidence>
<dbReference type="Pfam" id="PF04303">
    <property type="entry name" value="PrpF"/>
    <property type="match status" value="1"/>
</dbReference>
<comment type="cofactor">
    <cofactor evidence="3">
        <name>Mg(2+)</name>
        <dbReference type="ChEBI" id="CHEBI:18420"/>
    </cofactor>
</comment>
<dbReference type="InterPro" id="IPR005493">
    <property type="entry name" value="RraA/RraA-like"/>
</dbReference>
<dbReference type="STRING" id="363999.A0A439CRG2"/>
<dbReference type="SUPFAM" id="SSF89562">
    <property type="entry name" value="RraA-like"/>
    <property type="match status" value="1"/>
</dbReference>
<keyword evidence="3" id="KW-0460">Magnesium</keyword>
<reference evidence="4 5" key="1">
    <citation type="submission" date="2018-12" db="EMBL/GenBank/DDBJ databases">
        <title>Draft genome sequence of Xylaria grammica IHI A82.</title>
        <authorList>
            <person name="Buettner E."/>
            <person name="Kellner H."/>
        </authorList>
    </citation>
    <scope>NUCLEOTIDE SEQUENCE [LARGE SCALE GENOMIC DNA]</scope>
    <source>
        <strain evidence="4 5">IHI A82</strain>
    </source>
</reference>
<dbReference type="PANTHER" id="PTHR43709:SF2">
    <property type="entry name" value="DUF453 DOMAIN PROTEIN (AFU_ORTHOLOGUE AFUA_6G00360)"/>
    <property type="match status" value="1"/>
</dbReference>
<protein>
    <recommendedName>
        <fullName evidence="6">DUF453-domain-containing protein</fullName>
    </recommendedName>
</protein>
<accession>A0A439CRG2</accession>
<evidence type="ECO:0008006" key="6">
    <source>
        <dbReference type="Google" id="ProtNLM"/>
    </source>
</evidence>
<dbReference type="Pfam" id="PF03737">
    <property type="entry name" value="RraA-like"/>
    <property type="match status" value="1"/>
</dbReference>
<sequence>MASTNIAKRLARFGSCDIGDALVKLDVPYGGFLQGIHMWSPAYRGGPCKVIGPAVTVRMVETSDPTPLKPPRHFADCNEPGKLMYIQQPKGLYSACWGGLMSTRAKALGALGVIIDGNMRDIQEHREMDYPVFARGSSILGSNTFTRASEVNVPLQVKGKLWILPGDIMVADADGVVVVRPSLLDKVVALCQERYDVDQKTLEALRNGAEMGETISRLRKKRLFTHDGANVALSRSAPSPDCVRPVGAGSSGEALRHDNACAKSALKRQQSIPASYYRGGTSRGIMLRREDLPSDQSQWDSIFLGCIGSPDPYGRQLDGMGGGISSLSKVCVVGRSSHPEADVDYTFVSLGIKNSQVDYSSNCGNMLSAVGPFAIDTGITSVEGAENDGEEVTVRIYNTNTNKIVHASFPVVDGEAAASGDFAIDGVAGSASPIQLQFIRPAGSRTGKLLPTGSTTDTFDGITATCLDAANPCVFVSASQLGVLGDLTPQQIDDHPTLKSTLESVRRAAAVKMGLAQTEDQTPGSVPKIAIVAPPADPSSSNIEVRAMSVGQPHKAIPVTVALAVAAAAKLKGTTVFESVVKGDSENSPTLIRHTSGVLGVDGKFSDSRELEYATVLRTARRLMEGKVFWK</sequence>
<dbReference type="EMBL" id="RYZI01000532">
    <property type="protein sequence ID" value="RWA04681.1"/>
    <property type="molecule type" value="Genomic_DNA"/>
</dbReference>
<dbReference type="GO" id="GO:0046872">
    <property type="term" value="F:metal ion binding"/>
    <property type="evidence" value="ECO:0007669"/>
    <property type="project" value="UniProtKB-KW"/>
</dbReference>
<feature type="binding site" evidence="3">
    <location>
        <begin position="98"/>
        <end position="101"/>
    </location>
    <ligand>
        <name>substrate</name>
    </ligand>
</feature>